<evidence type="ECO:0000256" key="1">
    <source>
        <dbReference type="SAM" id="MobiDB-lite"/>
    </source>
</evidence>
<dbReference type="EMBL" id="WHVB01000008">
    <property type="protein sequence ID" value="KAF8480505.1"/>
    <property type="molecule type" value="Genomic_DNA"/>
</dbReference>
<name>A0A9P5MWS6_9AGAM</name>
<dbReference type="Proteomes" id="UP000759537">
    <property type="component" value="Unassembled WGS sequence"/>
</dbReference>
<protein>
    <submittedName>
        <fullName evidence="2">Uncharacterized protein</fullName>
    </submittedName>
</protein>
<sequence length="227" mass="25179">MVLGKHSSISEVLWIFSRFKDERRLTLNQNPHFYEVLPTSTEQYDGTFRMDPIETFQHQKISVLIDNPGPTGQMFLETAKGTRAFGNVWVPKDAIIFKDVHGRLEGESIVGAAFQDTPNLWCIEEPPLGLSHWHASQPALSPDRGSPSLNATGIQIPSVATMLQGDWRVPIRQMLRSPDINICITTKPPSSFTYSVTPSPIAPVACHNDGPNHPPTTLNIPGPSTFR</sequence>
<keyword evidence="3" id="KW-1185">Reference proteome</keyword>
<organism evidence="2 3">
    <name type="scientific">Russula ochroleuca</name>
    <dbReference type="NCBI Taxonomy" id="152965"/>
    <lineage>
        <taxon>Eukaryota</taxon>
        <taxon>Fungi</taxon>
        <taxon>Dikarya</taxon>
        <taxon>Basidiomycota</taxon>
        <taxon>Agaricomycotina</taxon>
        <taxon>Agaricomycetes</taxon>
        <taxon>Russulales</taxon>
        <taxon>Russulaceae</taxon>
        <taxon>Russula</taxon>
    </lineage>
</organism>
<reference evidence="2" key="2">
    <citation type="journal article" date="2020" name="Nat. Commun.">
        <title>Large-scale genome sequencing of mycorrhizal fungi provides insights into the early evolution of symbiotic traits.</title>
        <authorList>
            <person name="Miyauchi S."/>
            <person name="Kiss E."/>
            <person name="Kuo A."/>
            <person name="Drula E."/>
            <person name="Kohler A."/>
            <person name="Sanchez-Garcia M."/>
            <person name="Morin E."/>
            <person name="Andreopoulos B."/>
            <person name="Barry K.W."/>
            <person name="Bonito G."/>
            <person name="Buee M."/>
            <person name="Carver A."/>
            <person name="Chen C."/>
            <person name="Cichocki N."/>
            <person name="Clum A."/>
            <person name="Culley D."/>
            <person name="Crous P.W."/>
            <person name="Fauchery L."/>
            <person name="Girlanda M."/>
            <person name="Hayes R.D."/>
            <person name="Keri Z."/>
            <person name="LaButti K."/>
            <person name="Lipzen A."/>
            <person name="Lombard V."/>
            <person name="Magnuson J."/>
            <person name="Maillard F."/>
            <person name="Murat C."/>
            <person name="Nolan M."/>
            <person name="Ohm R.A."/>
            <person name="Pangilinan J."/>
            <person name="Pereira M.F."/>
            <person name="Perotto S."/>
            <person name="Peter M."/>
            <person name="Pfister S."/>
            <person name="Riley R."/>
            <person name="Sitrit Y."/>
            <person name="Stielow J.B."/>
            <person name="Szollosi G."/>
            <person name="Zifcakova L."/>
            <person name="Stursova M."/>
            <person name="Spatafora J.W."/>
            <person name="Tedersoo L."/>
            <person name="Vaario L.M."/>
            <person name="Yamada A."/>
            <person name="Yan M."/>
            <person name="Wang P."/>
            <person name="Xu J."/>
            <person name="Bruns T."/>
            <person name="Baldrian P."/>
            <person name="Vilgalys R."/>
            <person name="Dunand C."/>
            <person name="Henrissat B."/>
            <person name="Grigoriev I.V."/>
            <person name="Hibbett D."/>
            <person name="Nagy L.G."/>
            <person name="Martin F.M."/>
        </authorList>
    </citation>
    <scope>NUCLEOTIDE SEQUENCE</scope>
    <source>
        <strain evidence="2">Prilba</strain>
    </source>
</reference>
<reference evidence="2" key="1">
    <citation type="submission" date="2019-10" db="EMBL/GenBank/DDBJ databases">
        <authorList>
            <consortium name="DOE Joint Genome Institute"/>
            <person name="Kuo A."/>
            <person name="Miyauchi S."/>
            <person name="Kiss E."/>
            <person name="Drula E."/>
            <person name="Kohler A."/>
            <person name="Sanchez-Garcia M."/>
            <person name="Andreopoulos B."/>
            <person name="Barry K.W."/>
            <person name="Bonito G."/>
            <person name="Buee M."/>
            <person name="Carver A."/>
            <person name="Chen C."/>
            <person name="Cichocki N."/>
            <person name="Clum A."/>
            <person name="Culley D."/>
            <person name="Crous P.W."/>
            <person name="Fauchery L."/>
            <person name="Girlanda M."/>
            <person name="Hayes R."/>
            <person name="Keri Z."/>
            <person name="LaButti K."/>
            <person name="Lipzen A."/>
            <person name="Lombard V."/>
            <person name="Magnuson J."/>
            <person name="Maillard F."/>
            <person name="Morin E."/>
            <person name="Murat C."/>
            <person name="Nolan M."/>
            <person name="Ohm R."/>
            <person name="Pangilinan J."/>
            <person name="Pereira M."/>
            <person name="Perotto S."/>
            <person name="Peter M."/>
            <person name="Riley R."/>
            <person name="Sitrit Y."/>
            <person name="Stielow B."/>
            <person name="Szollosi G."/>
            <person name="Zifcakova L."/>
            <person name="Stursova M."/>
            <person name="Spatafora J.W."/>
            <person name="Tedersoo L."/>
            <person name="Vaario L.-M."/>
            <person name="Yamada A."/>
            <person name="Yan M."/>
            <person name="Wang P."/>
            <person name="Xu J."/>
            <person name="Bruns T."/>
            <person name="Baldrian P."/>
            <person name="Vilgalys R."/>
            <person name="Henrissat B."/>
            <person name="Grigoriev I.V."/>
            <person name="Hibbett D."/>
            <person name="Nagy L.G."/>
            <person name="Martin F.M."/>
        </authorList>
    </citation>
    <scope>NUCLEOTIDE SEQUENCE</scope>
    <source>
        <strain evidence="2">Prilba</strain>
    </source>
</reference>
<comment type="caution">
    <text evidence="2">The sequence shown here is derived from an EMBL/GenBank/DDBJ whole genome shotgun (WGS) entry which is preliminary data.</text>
</comment>
<dbReference type="OrthoDB" id="3258774at2759"/>
<dbReference type="AlphaFoldDB" id="A0A9P5MWS6"/>
<proteinExistence type="predicted"/>
<feature type="region of interest" description="Disordered" evidence="1">
    <location>
        <begin position="208"/>
        <end position="227"/>
    </location>
</feature>
<evidence type="ECO:0000313" key="3">
    <source>
        <dbReference type="Proteomes" id="UP000759537"/>
    </source>
</evidence>
<evidence type="ECO:0000313" key="2">
    <source>
        <dbReference type="EMBL" id="KAF8480505.1"/>
    </source>
</evidence>
<accession>A0A9P5MWS6</accession>
<gene>
    <name evidence="2" type="ORF">DFH94DRAFT_480658</name>
</gene>